<proteinExistence type="predicted"/>
<dbReference type="AlphaFoldDB" id="A0A377A1C7"/>
<reference evidence="1 2" key="1">
    <citation type="submission" date="2018-06" db="EMBL/GenBank/DDBJ databases">
        <authorList>
            <consortium name="Pathogen Informatics"/>
            <person name="Doyle S."/>
        </authorList>
    </citation>
    <scope>NUCLEOTIDE SEQUENCE [LARGE SCALE GENOMIC DNA]</scope>
    <source>
        <strain evidence="1 2">NCTC8179</strain>
    </source>
</reference>
<gene>
    <name evidence="1" type="primary">flu_2_2</name>
    <name evidence="1" type="ORF">NCTC8179_03769</name>
</gene>
<organism evidence="1 2">
    <name type="scientific">Escherichia coli</name>
    <dbReference type="NCBI Taxonomy" id="562"/>
    <lineage>
        <taxon>Bacteria</taxon>
        <taxon>Pseudomonadati</taxon>
        <taxon>Pseudomonadota</taxon>
        <taxon>Gammaproteobacteria</taxon>
        <taxon>Enterobacterales</taxon>
        <taxon>Enterobacteriaceae</taxon>
        <taxon>Escherichia</taxon>
    </lineage>
</organism>
<name>A0A377A1C7_ECOLX</name>
<evidence type="ECO:0000313" key="1">
    <source>
        <dbReference type="EMBL" id="STK89379.1"/>
    </source>
</evidence>
<dbReference type="Gene3D" id="2.160.20.20">
    <property type="match status" value="1"/>
</dbReference>
<dbReference type="EMBL" id="UGEB01000001">
    <property type="protein sequence ID" value="STK89379.1"/>
    <property type="molecule type" value="Genomic_DNA"/>
</dbReference>
<evidence type="ECO:0000313" key="2">
    <source>
        <dbReference type="Proteomes" id="UP000255543"/>
    </source>
</evidence>
<accession>A0A377A1C7</accession>
<protein>
    <submittedName>
        <fullName evidence="1">Fluffing protein</fullName>
    </submittedName>
</protein>
<dbReference type="InterPro" id="IPR012332">
    <property type="entry name" value="Autotransporter_pectin_lyase_C"/>
</dbReference>
<dbReference type="Proteomes" id="UP000255543">
    <property type="component" value="Unassembled WGS sequence"/>
</dbReference>
<sequence length="154" mass="16730">MGSDAKNLMSDGNVQIVKTGEVIGATQLTEGELIVEAGGRAENTVVTGAGWLKVATGGIAKCTQYGNNARYRSATVPLPQILFSPREAQLVSLRSLRLMAAIPKVNSALIRVMPAVCCWKMAVTCVYWKDIARKKSFSIKRAACWLMGQPQRSW</sequence>